<dbReference type="GO" id="GO:0009506">
    <property type="term" value="C:plasmodesma"/>
    <property type="evidence" value="ECO:0007669"/>
    <property type="project" value="TreeGrafter"/>
</dbReference>
<sequence>MTRLARLTIRVRGLTGHIRVDTSHKRDGETPSTSFEEYLGHLRIPLQEIRSATNNFDSQCFVGYSGYGDVYKGRLLWYGNSIEIVANRVYHLKDGTSLGKDIISVLLLNKHENLASLVGFCDEEDEKIVVLSYDQVNGTLDKYLIAGPTQFTWFQRLRICVDVARALNYLHHDTRRGYSVMNNDIKSRQVLVYENWVAKVCDFGLSIKDLRGRNADPVLLQTRTLSHKYDVYSFGVLLFEVLYGKEANIINDDGRHHVLTSWFKKHYEDGSVDKIIDPDLRKQMDPQSFTIFSDTTYQCLDKQQQDMETIFKALEKALELQEKHENPDPSYAFSGRCSGSNGSSSEMTDLRAQMERMEARHQEGQKLHRREQEAIVAQLAQHVKATNTLYEWLRSQGFDPPPPPATD</sequence>
<evidence type="ECO:0000256" key="1">
    <source>
        <dbReference type="SAM" id="MobiDB-lite"/>
    </source>
</evidence>
<dbReference type="GO" id="GO:0005524">
    <property type="term" value="F:ATP binding"/>
    <property type="evidence" value="ECO:0007669"/>
    <property type="project" value="InterPro"/>
</dbReference>
<evidence type="ECO:0000313" key="3">
    <source>
        <dbReference type="EMBL" id="KAJ9557209.1"/>
    </source>
</evidence>
<dbReference type="AlphaFoldDB" id="A0AA38WPH8"/>
<dbReference type="PANTHER" id="PTHR27003">
    <property type="entry name" value="OS07G0166700 PROTEIN"/>
    <property type="match status" value="1"/>
</dbReference>
<reference evidence="3" key="1">
    <citation type="submission" date="2023-03" db="EMBL/GenBank/DDBJ databases">
        <title>Chromosome-scale reference genome and RAD-based genetic map of yellow starthistle (Centaurea solstitialis) reveal putative structural variation and QTLs associated with invader traits.</title>
        <authorList>
            <person name="Reatini B."/>
            <person name="Cang F.A."/>
            <person name="Jiang Q."/>
            <person name="Mckibben M.T.W."/>
            <person name="Barker M.S."/>
            <person name="Rieseberg L.H."/>
            <person name="Dlugosch K.M."/>
        </authorList>
    </citation>
    <scope>NUCLEOTIDE SEQUENCE</scope>
    <source>
        <strain evidence="3">CAN-66</strain>
        <tissue evidence="3">Leaf</tissue>
    </source>
</reference>
<dbReference type="Proteomes" id="UP001172457">
    <property type="component" value="Chromosome 3"/>
</dbReference>
<dbReference type="Pfam" id="PF07714">
    <property type="entry name" value="PK_Tyr_Ser-Thr"/>
    <property type="match status" value="1"/>
</dbReference>
<accession>A0AA38WPH8</accession>
<dbReference type="EMBL" id="JARYMX010000003">
    <property type="protein sequence ID" value="KAJ9557209.1"/>
    <property type="molecule type" value="Genomic_DNA"/>
</dbReference>
<name>A0AA38WPH8_9ASTR</name>
<dbReference type="PROSITE" id="PS50011">
    <property type="entry name" value="PROTEIN_KINASE_DOM"/>
    <property type="match status" value="1"/>
</dbReference>
<dbReference type="Gene3D" id="1.10.510.10">
    <property type="entry name" value="Transferase(Phosphotransferase) domain 1"/>
    <property type="match status" value="1"/>
</dbReference>
<dbReference type="GO" id="GO:0004714">
    <property type="term" value="F:transmembrane receptor protein tyrosine kinase activity"/>
    <property type="evidence" value="ECO:0007669"/>
    <property type="project" value="InterPro"/>
</dbReference>
<dbReference type="InterPro" id="IPR000719">
    <property type="entry name" value="Prot_kinase_dom"/>
</dbReference>
<evidence type="ECO:0000259" key="2">
    <source>
        <dbReference type="PROSITE" id="PS50011"/>
    </source>
</evidence>
<feature type="compositionally biased region" description="Low complexity" evidence="1">
    <location>
        <begin position="334"/>
        <end position="345"/>
    </location>
</feature>
<evidence type="ECO:0000313" key="4">
    <source>
        <dbReference type="Proteomes" id="UP001172457"/>
    </source>
</evidence>
<organism evidence="3 4">
    <name type="scientific">Centaurea solstitialis</name>
    <name type="common">yellow star-thistle</name>
    <dbReference type="NCBI Taxonomy" id="347529"/>
    <lineage>
        <taxon>Eukaryota</taxon>
        <taxon>Viridiplantae</taxon>
        <taxon>Streptophyta</taxon>
        <taxon>Embryophyta</taxon>
        <taxon>Tracheophyta</taxon>
        <taxon>Spermatophyta</taxon>
        <taxon>Magnoliopsida</taxon>
        <taxon>eudicotyledons</taxon>
        <taxon>Gunneridae</taxon>
        <taxon>Pentapetalae</taxon>
        <taxon>asterids</taxon>
        <taxon>campanulids</taxon>
        <taxon>Asterales</taxon>
        <taxon>Asteraceae</taxon>
        <taxon>Carduoideae</taxon>
        <taxon>Cardueae</taxon>
        <taxon>Centaureinae</taxon>
        <taxon>Centaurea</taxon>
    </lineage>
</organism>
<feature type="domain" description="Protein kinase" evidence="2">
    <location>
        <begin position="56"/>
        <end position="327"/>
    </location>
</feature>
<dbReference type="GO" id="GO:0005886">
    <property type="term" value="C:plasma membrane"/>
    <property type="evidence" value="ECO:0007669"/>
    <property type="project" value="TreeGrafter"/>
</dbReference>
<dbReference type="Gene3D" id="3.30.200.20">
    <property type="entry name" value="Phosphorylase Kinase, domain 1"/>
    <property type="match status" value="1"/>
</dbReference>
<dbReference type="InterPro" id="IPR011009">
    <property type="entry name" value="Kinase-like_dom_sf"/>
</dbReference>
<protein>
    <recommendedName>
        <fullName evidence="2">Protein kinase domain-containing protein</fullName>
    </recommendedName>
</protein>
<dbReference type="SUPFAM" id="SSF56112">
    <property type="entry name" value="Protein kinase-like (PK-like)"/>
    <property type="match status" value="1"/>
</dbReference>
<comment type="caution">
    <text evidence="3">The sequence shown here is derived from an EMBL/GenBank/DDBJ whole genome shotgun (WGS) entry which is preliminary data.</text>
</comment>
<dbReference type="PANTHER" id="PTHR27003:SF383">
    <property type="entry name" value="TYROSINE-PROTEIN KINASE, NON-RECEPTOR JAK_TYK2-RELATED"/>
    <property type="match status" value="1"/>
</dbReference>
<dbReference type="InterPro" id="IPR045272">
    <property type="entry name" value="ANXUR1/2-like"/>
</dbReference>
<dbReference type="InterPro" id="IPR001245">
    <property type="entry name" value="Ser-Thr/Tyr_kinase_cat_dom"/>
</dbReference>
<proteinExistence type="predicted"/>
<feature type="region of interest" description="Disordered" evidence="1">
    <location>
        <begin position="322"/>
        <end position="346"/>
    </location>
</feature>
<gene>
    <name evidence="3" type="ORF">OSB04_011823</name>
</gene>
<keyword evidence="4" id="KW-1185">Reference proteome</keyword>